<dbReference type="InterPro" id="IPR027417">
    <property type="entry name" value="P-loop_NTPase"/>
</dbReference>
<comment type="function">
    <text evidence="5">Catalyzes the O-sulfation of tyrosine residues within acidic motifs of polypeptides, using 3'-phosphoadenylyl sulfate (PAPS) as cosubstrate.</text>
</comment>
<dbReference type="GO" id="GO:0008476">
    <property type="term" value="F:protein-tyrosine sulfotransferase activity"/>
    <property type="evidence" value="ECO:0007669"/>
    <property type="project" value="UniProtKB-EC"/>
</dbReference>
<gene>
    <name evidence="6" type="ORF">EG68_08371</name>
</gene>
<proteinExistence type="inferred from homology"/>
<evidence type="ECO:0000256" key="5">
    <source>
        <dbReference type="RuleBase" id="RU365018"/>
    </source>
</evidence>
<comment type="catalytic activity">
    <reaction evidence="4 5">
        <text>L-tyrosyl-[protein] + 3'-phosphoadenylyl sulfate = O-sulfo-L-tyrosine-[protein] + adenosine 3',5'-bisphosphate + H(+)</text>
        <dbReference type="Rhea" id="RHEA:16801"/>
        <dbReference type="Rhea" id="RHEA-COMP:10136"/>
        <dbReference type="Rhea" id="RHEA-COMP:11688"/>
        <dbReference type="ChEBI" id="CHEBI:15378"/>
        <dbReference type="ChEBI" id="CHEBI:46858"/>
        <dbReference type="ChEBI" id="CHEBI:58339"/>
        <dbReference type="ChEBI" id="CHEBI:58343"/>
        <dbReference type="ChEBI" id="CHEBI:65286"/>
        <dbReference type="EC" id="2.8.2.20"/>
    </reaction>
</comment>
<protein>
    <recommendedName>
        <fullName evidence="2 5">Protein-tyrosine sulfotransferase</fullName>
        <ecNumber evidence="2 5">2.8.2.20</ecNumber>
    </recommendedName>
</protein>
<dbReference type="Proteomes" id="UP000822476">
    <property type="component" value="Unassembled WGS sequence"/>
</dbReference>
<dbReference type="Pfam" id="PF13469">
    <property type="entry name" value="Sulfotransfer_3"/>
    <property type="match status" value="1"/>
</dbReference>
<sequence>MFETITDSISELDPGPNELSLTALLIPFWTISTIFIWIKWETWQTTQPIEQRTPLLFVSGEQSSGTGLMRVLLDAHPWINCGAEPMVVLTLLDKRAEVIRLHLKRAEKANIYPTALNKATAAFIFEMATNMVSEAKIYCQKQPWLFIHLDFLSTMFPHAKFVHMLRDGRAAVASTIERHFYKAYTKDNPQDGIKEWNRNLDSLNGQNSYFPEHPVTS</sequence>
<keyword evidence="3 5" id="KW-0808">Transferase</keyword>
<dbReference type="PANTHER" id="PTHR12788:SF10">
    <property type="entry name" value="PROTEIN-TYROSINE SULFOTRANSFERASE"/>
    <property type="match status" value="1"/>
</dbReference>
<dbReference type="PANTHER" id="PTHR12788">
    <property type="entry name" value="PROTEIN-TYROSINE SULFOTRANSFERASE 2"/>
    <property type="match status" value="1"/>
</dbReference>
<dbReference type="InterPro" id="IPR026634">
    <property type="entry name" value="TPST-like"/>
</dbReference>
<organism evidence="6 7">
    <name type="scientific">Paragonimus skrjabini miyazakii</name>
    <dbReference type="NCBI Taxonomy" id="59628"/>
    <lineage>
        <taxon>Eukaryota</taxon>
        <taxon>Metazoa</taxon>
        <taxon>Spiralia</taxon>
        <taxon>Lophotrochozoa</taxon>
        <taxon>Platyhelminthes</taxon>
        <taxon>Trematoda</taxon>
        <taxon>Digenea</taxon>
        <taxon>Plagiorchiida</taxon>
        <taxon>Troglotremata</taxon>
        <taxon>Troglotrematidae</taxon>
        <taxon>Paragonimus</taxon>
    </lineage>
</organism>
<dbReference type="Gene3D" id="3.40.50.300">
    <property type="entry name" value="P-loop containing nucleotide triphosphate hydrolases"/>
    <property type="match status" value="1"/>
</dbReference>
<dbReference type="GO" id="GO:0005794">
    <property type="term" value="C:Golgi apparatus"/>
    <property type="evidence" value="ECO:0007669"/>
    <property type="project" value="UniProtKB-ARBA"/>
</dbReference>
<evidence type="ECO:0000256" key="2">
    <source>
        <dbReference type="ARBA" id="ARBA00013262"/>
    </source>
</evidence>
<evidence type="ECO:0000256" key="1">
    <source>
        <dbReference type="ARBA" id="ARBA00009988"/>
    </source>
</evidence>
<dbReference type="AlphaFoldDB" id="A0A8S9YJ36"/>
<comment type="similarity">
    <text evidence="1 5">Belongs to the protein sulfotransferase family.</text>
</comment>
<dbReference type="EC" id="2.8.2.20" evidence="2 5"/>
<evidence type="ECO:0000313" key="7">
    <source>
        <dbReference type="Proteomes" id="UP000822476"/>
    </source>
</evidence>
<comment type="caution">
    <text evidence="6">The sequence shown here is derived from an EMBL/GenBank/DDBJ whole genome shotgun (WGS) entry which is preliminary data.</text>
</comment>
<dbReference type="EMBL" id="JTDE01004635">
    <property type="protein sequence ID" value="KAF7253134.1"/>
    <property type="molecule type" value="Genomic_DNA"/>
</dbReference>
<reference evidence="6" key="1">
    <citation type="submission" date="2019-07" db="EMBL/GenBank/DDBJ databases">
        <title>Annotation for the trematode Paragonimus miyazaki's.</title>
        <authorList>
            <person name="Choi Y.-J."/>
        </authorList>
    </citation>
    <scope>NUCLEOTIDE SEQUENCE</scope>
    <source>
        <strain evidence="6">Japan</strain>
    </source>
</reference>
<dbReference type="SUPFAM" id="SSF52540">
    <property type="entry name" value="P-loop containing nucleoside triphosphate hydrolases"/>
    <property type="match status" value="1"/>
</dbReference>
<accession>A0A8S9YJ36</accession>
<evidence type="ECO:0000313" key="6">
    <source>
        <dbReference type="EMBL" id="KAF7253134.1"/>
    </source>
</evidence>
<evidence type="ECO:0000256" key="3">
    <source>
        <dbReference type="ARBA" id="ARBA00022679"/>
    </source>
</evidence>
<name>A0A8S9YJ36_9TREM</name>
<dbReference type="OrthoDB" id="545675at2759"/>
<keyword evidence="7" id="KW-1185">Reference proteome</keyword>
<evidence type="ECO:0000256" key="4">
    <source>
        <dbReference type="ARBA" id="ARBA00048460"/>
    </source>
</evidence>